<dbReference type="SUPFAM" id="SSF82171">
    <property type="entry name" value="DPP6 N-terminal domain-like"/>
    <property type="match status" value="1"/>
</dbReference>
<accession>A0A7X0JRE9</accession>
<dbReference type="InterPro" id="IPR001867">
    <property type="entry name" value="OmpR/PhoB-type_DNA-bd"/>
</dbReference>
<dbReference type="RefSeq" id="WP_166852573.1">
    <property type="nucleotide sequence ID" value="NZ_JAAONY010000001.1"/>
</dbReference>
<feature type="domain" description="OmpR/PhoB-type" evidence="4">
    <location>
        <begin position="11"/>
        <end position="109"/>
    </location>
</feature>
<dbReference type="InParanoid" id="A0A7X0JRE9"/>
<dbReference type="GO" id="GO:0003677">
    <property type="term" value="F:DNA binding"/>
    <property type="evidence" value="ECO:0007669"/>
    <property type="project" value="UniProtKB-UniRule"/>
</dbReference>
<dbReference type="PANTHER" id="PTHR36842">
    <property type="entry name" value="PROTEIN TOLB HOMOLOG"/>
    <property type="match status" value="1"/>
</dbReference>
<keyword evidence="6" id="KW-1185">Reference proteome</keyword>
<dbReference type="SUPFAM" id="SSF46894">
    <property type="entry name" value="C-terminal effector domain of the bipartite response regulators"/>
    <property type="match status" value="1"/>
</dbReference>
<evidence type="ECO:0000256" key="3">
    <source>
        <dbReference type="PROSITE-ProRule" id="PRU01091"/>
    </source>
</evidence>
<evidence type="ECO:0000256" key="2">
    <source>
        <dbReference type="ARBA" id="ARBA00023125"/>
    </source>
</evidence>
<dbReference type="SMART" id="SM00862">
    <property type="entry name" value="Trans_reg_C"/>
    <property type="match status" value="1"/>
</dbReference>
<dbReference type="AlphaFoldDB" id="A0A7X0JRE9"/>
<dbReference type="Gene3D" id="1.10.10.10">
    <property type="entry name" value="Winged helix-like DNA-binding domain superfamily/Winged helix DNA-binding domain"/>
    <property type="match status" value="1"/>
</dbReference>
<gene>
    <name evidence="5" type="ORF">HNR48_000278</name>
</gene>
<dbReference type="InterPro" id="IPR036388">
    <property type="entry name" value="WH-like_DNA-bd_sf"/>
</dbReference>
<dbReference type="Gene3D" id="2.120.10.30">
    <property type="entry name" value="TolB, C-terminal domain"/>
    <property type="match status" value="2"/>
</dbReference>
<evidence type="ECO:0000313" key="5">
    <source>
        <dbReference type="EMBL" id="MBB6520000.1"/>
    </source>
</evidence>
<dbReference type="Pfam" id="PF00486">
    <property type="entry name" value="Trans_reg_C"/>
    <property type="match status" value="1"/>
</dbReference>
<protein>
    <submittedName>
        <fullName evidence="5">DNA-binding winged helix-turn-helix (WHTH) protein/Tol biopolymer transport system component</fullName>
    </submittedName>
</protein>
<organism evidence="5 6">
    <name type="scientific">Pseudoteredinibacter isoporae</name>
    <dbReference type="NCBI Taxonomy" id="570281"/>
    <lineage>
        <taxon>Bacteria</taxon>
        <taxon>Pseudomonadati</taxon>
        <taxon>Pseudomonadota</taxon>
        <taxon>Gammaproteobacteria</taxon>
        <taxon>Cellvibrionales</taxon>
        <taxon>Cellvibrionaceae</taxon>
        <taxon>Pseudoteredinibacter</taxon>
    </lineage>
</organism>
<dbReference type="InterPro" id="IPR011042">
    <property type="entry name" value="6-blade_b-propeller_TolB-like"/>
</dbReference>
<dbReference type="PANTHER" id="PTHR36842:SF1">
    <property type="entry name" value="PROTEIN TOLB"/>
    <property type="match status" value="1"/>
</dbReference>
<proteinExistence type="inferred from homology"/>
<dbReference type="PROSITE" id="PS51755">
    <property type="entry name" value="OMPR_PHOB"/>
    <property type="match status" value="1"/>
</dbReference>
<evidence type="ECO:0000259" key="4">
    <source>
        <dbReference type="PROSITE" id="PS51755"/>
    </source>
</evidence>
<dbReference type="InterPro" id="IPR016032">
    <property type="entry name" value="Sig_transdc_resp-reg_C-effctor"/>
</dbReference>
<comment type="caution">
    <text evidence="5">The sequence shown here is derived from an EMBL/GenBank/DDBJ whole genome shotgun (WGS) entry which is preliminary data.</text>
</comment>
<dbReference type="EMBL" id="JACHHT010000001">
    <property type="protein sequence ID" value="MBB6520000.1"/>
    <property type="molecule type" value="Genomic_DNA"/>
</dbReference>
<dbReference type="GO" id="GO:0000160">
    <property type="term" value="P:phosphorelay signal transduction system"/>
    <property type="evidence" value="ECO:0007669"/>
    <property type="project" value="InterPro"/>
</dbReference>
<evidence type="ECO:0000313" key="6">
    <source>
        <dbReference type="Proteomes" id="UP000528457"/>
    </source>
</evidence>
<dbReference type="CDD" id="cd00383">
    <property type="entry name" value="trans_reg_C"/>
    <property type="match status" value="1"/>
</dbReference>
<feature type="DNA-binding region" description="OmpR/PhoB-type" evidence="3">
    <location>
        <begin position="11"/>
        <end position="109"/>
    </location>
</feature>
<evidence type="ECO:0000256" key="1">
    <source>
        <dbReference type="ARBA" id="ARBA00009820"/>
    </source>
</evidence>
<sequence length="707" mass="81208">MGNFENSNPQEQKLLIADWQFDPARCELSQGDNVVKLEPLLCDFLQYLASRAGQIVTREELLEHVWQGRVVSDDSLRRAVKKLRLALGDDARNPRYIKTKPLQGYILVAKVSEQKVPKVKSSIGRWPQIALITLLAAGLYIALGKQWFEQGAPQQAEKTPLKETALTSLTGSEIEGSFHSESQRLLFTLRNHSNEDLHLYTKDLNSSFVQKISHGEGNFYRGTFSPSGRKVAYSHQSNQKEHPEIYIADYDPALGLSNVKALGVSDNTNSLSSWSADGKSLYFFYETQHSDPWEIYRYRLDNGTIEQVTYSSKQGYGAFYAKESPDGRYLAILKNLVGRRYAITLMDMQTNSLVAERILNFFSDKILWLDERSIVKTKDGSQANLVIGSFKGDIYYYSIEADRLWEQSGTAPGLNDIFYDCGPRCFFMRRHTMNYTDVLEVTNPFIPATSTPRLQLESNKAEFHPIYSHDGDALFYTQKDENQAVIVRHKLNEEPQSLWTFNPRHVVRELVQSPDQRFLAGRLEDRLFLLDLESLDLKFISSELEKVGPPSWSRDSQAIFFSRIKEDNSDLYSYQMSNGEIRYKEGNISYLKQLADGRDFLIDHDLKLHQVDGQGTRHFIQAFSHLSGSTWQIQNNYLYFSEPTYGNTYLVQLDLNNKQKRKHLLAKSPDSWEFHIHPKGDRLLMTRFQAADSDLVKVEWPEPTQAK</sequence>
<comment type="similarity">
    <text evidence="1">Belongs to the TolB family.</text>
</comment>
<keyword evidence="2 3" id="KW-0238">DNA-binding</keyword>
<dbReference type="InterPro" id="IPR011659">
    <property type="entry name" value="WD40"/>
</dbReference>
<reference evidence="5 6" key="1">
    <citation type="submission" date="2020-08" db="EMBL/GenBank/DDBJ databases">
        <title>Genomic Encyclopedia of Type Strains, Phase IV (KMG-IV): sequencing the most valuable type-strain genomes for metagenomic binning, comparative biology and taxonomic classification.</title>
        <authorList>
            <person name="Goeker M."/>
        </authorList>
    </citation>
    <scope>NUCLEOTIDE SEQUENCE [LARGE SCALE GENOMIC DNA]</scope>
    <source>
        <strain evidence="5 6">DSM 22368</strain>
    </source>
</reference>
<dbReference type="GO" id="GO:0006355">
    <property type="term" value="P:regulation of DNA-templated transcription"/>
    <property type="evidence" value="ECO:0007669"/>
    <property type="project" value="InterPro"/>
</dbReference>
<dbReference type="Proteomes" id="UP000528457">
    <property type="component" value="Unassembled WGS sequence"/>
</dbReference>
<name>A0A7X0JRE9_9GAMM</name>
<dbReference type="Pfam" id="PF07676">
    <property type="entry name" value="PD40"/>
    <property type="match status" value="1"/>
</dbReference>